<dbReference type="SUPFAM" id="SSF53335">
    <property type="entry name" value="S-adenosyl-L-methionine-dependent methyltransferases"/>
    <property type="match status" value="1"/>
</dbReference>
<protein>
    <recommendedName>
        <fullName evidence="13">mRNA cap 0 methyltransferase domain-containing protein</fullName>
    </recommendedName>
</protein>
<keyword evidence="3" id="KW-0507">mRNA processing</keyword>
<dbReference type="InterPro" id="IPR039753">
    <property type="entry name" value="RG7MT1"/>
</dbReference>
<dbReference type="PROSITE" id="PS51562">
    <property type="entry name" value="RNA_CAP0_MT"/>
    <property type="match status" value="1"/>
</dbReference>
<dbReference type="InterPro" id="IPR033469">
    <property type="entry name" value="CYTH-like_dom_sf"/>
</dbReference>
<keyword evidence="8" id="KW-0694">RNA-binding</keyword>
<dbReference type="GO" id="GO:0004482">
    <property type="term" value="F:mRNA 5'-cap (guanine-N7-)-methyltransferase activity"/>
    <property type="evidence" value="ECO:0007669"/>
    <property type="project" value="UniProtKB-EC"/>
</dbReference>
<dbReference type="Gene3D" id="3.40.50.150">
    <property type="entry name" value="Vaccinia Virus protein VP39"/>
    <property type="match status" value="1"/>
</dbReference>
<dbReference type="PANTHER" id="PTHR12189:SF2">
    <property type="entry name" value="MRNA CAP GUANINE-N7 METHYLTRANSFERASE"/>
    <property type="match status" value="1"/>
</dbReference>
<reference evidence="14" key="1">
    <citation type="submission" date="2021-01" db="EMBL/GenBank/DDBJ databases">
        <authorList>
            <person name="Corre E."/>
            <person name="Pelletier E."/>
            <person name="Niang G."/>
            <person name="Scheremetjew M."/>
            <person name="Finn R."/>
            <person name="Kale V."/>
            <person name="Holt S."/>
            <person name="Cochrane G."/>
            <person name="Meng A."/>
            <person name="Brown T."/>
            <person name="Cohen L."/>
        </authorList>
    </citation>
    <scope>NUCLEOTIDE SEQUENCE</scope>
    <source>
        <strain evidence="14">NY070348D</strain>
    </source>
</reference>
<gene>
    <name evidence="14" type="ORF">QSP1433_LOCUS310</name>
</gene>
<comment type="catalytic activity">
    <reaction evidence="12">
        <text>a 5'-end triphospho-ribonucleoside in mRNA + H2O = a 5'-end diphospho-ribonucleoside in mRNA + phosphate + H(+)</text>
        <dbReference type="Rhea" id="RHEA:67004"/>
        <dbReference type="Rhea" id="RHEA-COMP:17164"/>
        <dbReference type="Rhea" id="RHEA-COMP:17165"/>
        <dbReference type="ChEBI" id="CHEBI:15377"/>
        <dbReference type="ChEBI" id="CHEBI:15378"/>
        <dbReference type="ChEBI" id="CHEBI:43474"/>
        <dbReference type="ChEBI" id="CHEBI:167616"/>
        <dbReference type="ChEBI" id="CHEBI:167618"/>
        <dbReference type="EC" id="3.6.1.74"/>
    </reaction>
    <physiologicalReaction direction="left-to-right" evidence="12">
        <dbReference type="Rhea" id="RHEA:67005"/>
    </physiologicalReaction>
</comment>
<dbReference type="GO" id="GO:0003723">
    <property type="term" value="F:RNA binding"/>
    <property type="evidence" value="ECO:0007669"/>
    <property type="project" value="UniProtKB-KW"/>
</dbReference>
<dbReference type="SUPFAM" id="SSF55154">
    <property type="entry name" value="CYTH-like phosphatases"/>
    <property type="match status" value="1"/>
</dbReference>
<evidence type="ECO:0000256" key="2">
    <source>
        <dbReference type="ARBA" id="ARBA00022603"/>
    </source>
</evidence>
<name>A0A7S2R6W1_9STRA</name>
<evidence type="ECO:0000256" key="12">
    <source>
        <dbReference type="ARBA" id="ARBA00047740"/>
    </source>
</evidence>
<dbReference type="AlphaFoldDB" id="A0A7S2R6W1"/>
<keyword evidence="7" id="KW-0378">Hydrolase</keyword>
<keyword evidence="5" id="KW-0949">S-adenosyl-L-methionine</keyword>
<evidence type="ECO:0000256" key="5">
    <source>
        <dbReference type="ARBA" id="ARBA00022691"/>
    </source>
</evidence>
<proteinExistence type="predicted"/>
<evidence type="ECO:0000256" key="3">
    <source>
        <dbReference type="ARBA" id="ARBA00022664"/>
    </source>
</evidence>
<organism evidence="14">
    <name type="scientific">Mucochytrium quahogii</name>
    <dbReference type="NCBI Taxonomy" id="96639"/>
    <lineage>
        <taxon>Eukaryota</taxon>
        <taxon>Sar</taxon>
        <taxon>Stramenopiles</taxon>
        <taxon>Bigyra</taxon>
        <taxon>Labyrinthulomycetes</taxon>
        <taxon>Thraustochytrida</taxon>
        <taxon>Thraustochytriidae</taxon>
        <taxon>Mucochytrium</taxon>
    </lineage>
</organism>
<keyword evidence="2" id="KW-0489">Methyltransferase</keyword>
<dbReference type="GO" id="GO:0005634">
    <property type="term" value="C:nucleus"/>
    <property type="evidence" value="ECO:0007669"/>
    <property type="project" value="TreeGrafter"/>
</dbReference>
<dbReference type="InterPro" id="IPR004971">
    <property type="entry name" value="mRNA_G-N7_MeTrfase_dom"/>
</dbReference>
<evidence type="ECO:0000256" key="1">
    <source>
        <dbReference type="ARBA" id="ARBA00005129"/>
    </source>
</evidence>
<evidence type="ECO:0000256" key="9">
    <source>
        <dbReference type="ARBA" id="ARBA00023042"/>
    </source>
</evidence>
<keyword evidence="4" id="KW-0808">Transferase</keyword>
<dbReference type="GO" id="GO:0004651">
    <property type="term" value="F:polynucleotide 5'-phosphatase activity"/>
    <property type="evidence" value="ECO:0007669"/>
    <property type="project" value="InterPro"/>
</dbReference>
<accession>A0A7S2R6W1</accession>
<evidence type="ECO:0000256" key="8">
    <source>
        <dbReference type="ARBA" id="ARBA00022884"/>
    </source>
</evidence>
<evidence type="ECO:0000256" key="4">
    <source>
        <dbReference type="ARBA" id="ARBA00022679"/>
    </source>
</evidence>
<keyword evidence="10" id="KW-0342">GTP-binding</keyword>
<keyword evidence="6" id="KW-0547">Nucleotide-binding</keyword>
<evidence type="ECO:0000256" key="11">
    <source>
        <dbReference type="ARBA" id="ARBA00044712"/>
    </source>
</evidence>
<dbReference type="Gene3D" id="3.20.100.10">
    <property type="entry name" value="mRNA triphosphatase Cet1-like"/>
    <property type="match status" value="1"/>
</dbReference>
<dbReference type="EMBL" id="HBHK01000491">
    <property type="protein sequence ID" value="CAD9662395.1"/>
    <property type="molecule type" value="Transcribed_RNA"/>
</dbReference>
<evidence type="ECO:0000256" key="10">
    <source>
        <dbReference type="ARBA" id="ARBA00023134"/>
    </source>
</evidence>
<dbReference type="UniPathway" id="UPA00922"/>
<keyword evidence="9" id="KW-0506">mRNA capping</keyword>
<dbReference type="GO" id="GO:0140818">
    <property type="term" value="F:mRNA 5'-triphosphate monophosphatase activity"/>
    <property type="evidence" value="ECO:0007669"/>
    <property type="project" value="UniProtKB-EC"/>
</dbReference>
<sequence length="903" mass="102674">MIPNVDIKDARESELGQFILAEFDKRCNQLMQGALEDREQGGTSDESVMEIEARIGVYDEQARAFKPGVGQKFFEGMCKYFCDKVKGGKFFQADNRGKPVKFVHTDHYDVQFTDNVRVTVKLSRKENRMVDKIDIVEVIIKSKQGGHGDFVVRSPQHGDRIHLRIGVAREDVEKSTSERYKTHVRAAKKAFMDAFNVSTSAKILGGIDITLNKKTPAVLLTFPPDAEQFARGTMGFSDPFYRIAHQNDNKLPGELARQLKWTLLTPSNLPTLGSTSVALHNKTFLDQNLFLTNMPGVVMLENNEPYSVFACQYIIRVGKEFILCGHGRFGTVNAADGDDTSIGRSNLEIKQFRRKRRWSFELRKDQKLDLTETQQTSNLACLHTQPKKYEVEIEKLLSSDCFKLGEDAIASNLQALHHADGFLVDIASRIYGFPLKVLDKNNLPSDQWRQQVAKDERRVTMFRSEWQQLSTSYGAVSRAKSMEAMDVDGGHGDDQQGAANFYNKLNRSSQASRSDSLIYHMRCLNNFVKSIAIKEAIQRMGGEIPMMQQRGMCILDLACGKGADIQKFCRATKEMGNIPISEYVGVDIARQSLDDAVERVESMRDASKFRIRFIEADLGNTPLSAVAGDENDYKLMEQWDSNTKSWGKQPPSNTVKLDERFDLVSMQFAFHYMFQKKERINFFFRTISHHLRVGGVFVSTTVCADEMILRLMQAGPDKNSFSITDERGVEACHVQFDENFRKKYFKTYQEEEPDPADGSMNGDSMNDMTGIRYHFTLRDGEDDAQQAVAAPEWLIPIQLLIKLATAYHFQLVRYERLPNAAARYMERDSPNALYRRMNVLNHEGSLSKAEWEIASLYVVVELVKEGKPSDYVEGLKRFKDRVPGFEQLPAAERNELIALMMRG</sequence>
<feature type="domain" description="MRNA cap 0 methyltransferase" evidence="13">
    <location>
        <begin position="516"/>
        <end position="865"/>
    </location>
</feature>
<evidence type="ECO:0000256" key="6">
    <source>
        <dbReference type="ARBA" id="ARBA00022741"/>
    </source>
</evidence>
<evidence type="ECO:0000256" key="7">
    <source>
        <dbReference type="ARBA" id="ARBA00022801"/>
    </source>
</evidence>
<dbReference type="InterPro" id="IPR037009">
    <property type="entry name" value="mRNA_triPase_Cet1_sf"/>
</dbReference>
<dbReference type="InterPro" id="IPR029063">
    <property type="entry name" value="SAM-dependent_MTases_sf"/>
</dbReference>
<dbReference type="PANTHER" id="PTHR12189">
    <property type="entry name" value="MRNA GUANINE-7- METHYLTRANSFERASE"/>
    <property type="match status" value="1"/>
</dbReference>
<comment type="catalytic activity">
    <reaction evidence="11">
        <text>a 5'-end (5'-triphosphoguanosine)-ribonucleoside in mRNA + S-adenosyl-L-methionine = a 5'-end (N(7)-methyl 5'-triphosphoguanosine)-ribonucleoside in mRNA + S-adenosyl-L-homocysteine</text>
        <dbReference type="Rhea" id="RHEA:67008"/>
        <dbReference type="Rhea" id="RHEA-COMP:17166"/>
        <dbReference type="Rhea" id="RHEA-COMP:17167"/>
        <dbReference type="ChEBI" id="CHEBI:57856"/>
        <dbReference type="ChEBI" id="CHEBI:59789"/>
        <dbReference type="ChEBI" id="CHEBI:156461"/>
        <dbReference type="ChEBI" id="CHEBI:167617"/>
        <dbReference type="EC" id="2.1.1.56"/>
    </reaction>
</comment>
<dbReference type="GO" id="GO:0005525">
    <property type="term" value="F:GTP binding"/>
    <property type="evidence" value="ECO:0007669"/>
    <property type="project" value="UniProtKB-KW"/>
</dbReference>
<comment type="pathway">
    <text evidence="1">mRNA processing; mRNA capping.</text>
</comment>
<evidence type="ECO:0000259" key="13">
    <source>
        <dbReference type="PROSITE" id="PS51562"/>
    </source>
</evidence>
<dbReference type="Pfam" id="PF03291">
    <property type="entry name" value="mRNA_G-N7_MeTrfase"/>
    <property type="match status" value="1"/>
</dbReference>
<evidence type="ECO:0000313" key="14">
    <source>
        <dbReference type="EMBL" id="CAD9662395.1"/>
    </source>
</evidence>